<reference evidence="2 3" key="1">
    <citation type="submission" date="2012-11" db="EMBL/GenBank/DDBJ databases">
        <authorList>
            <person name="Linke B."/>
        </authorList>
    </citation>
    <scope>NUCLEOTIDE SEQUENCE [LARGE SCALE GENOMIC DNA]</scope>
    <source>
        <strain evidence="3">CFBP 1232</strain>
    </source>
</reference>
<keyword evidence="1" id="KW-0732">Signal</keyword>
<evidence type="ECO:0000256" key="1">
    <source>
        <dbReference type="SAM" id="SignalP"/>
    </source>
</evidence>
<feature type="signal peptide" evidence="1">
    <location>
        <begin position="1"/>
        <end position="24"/>
    </location>
</feature>
<organism evidence="2 3">
    <name type="scientific">Erwinia amylovora NBRC 12687 = CFBP 1232</name>
    <dbReference type="NCBI Taxonomy" id="1219359"/>
    <lineage>
        <taxon>Bacteria</taxon>
        <taxon>Pseudomonadati</taxon>
        <taxon>Pseudomonadota</taxon>
        <taxon>Gammaproteobacteria</taxon>
        <taxon>Enterobacterales</taxon>
        <taxon>Erwiniaceae</taxon>
        <taxon>Erwinia</taxon>
    </lineage>
</organism>
<feature type="chain" id="PRO_5032878708" evidence="1">
    <location>
        <begin position="25"/>
        <end position="107"/>
    </location>
</feature>
<reference evidence="2 3" key="2">
    <citation type="submission" date="2013-04" db="EMBL/GenBank/DDBJ databases">
        <title>Comparative genomics of 12 strains of Erwinia amylovora identifies a pan-genome with a large conserved core and provides insights into host specificity.</title>
        <authorList>
            <person name="Mann R.A."/>
            <person name="Smits T.H.M."/>
            <person name="Buehlmann A."/>
            <person name="Blom J."/>
            <person name="Goesmann A."/>
            <person name="Frey J.E."/>
            <person name="Plummer K.M."/>
            <person name="Beer S.V."/>
            <person name="Luck J."/>
            <person name="Duffy B."/>
            <person name="Rodoni B."/>
        </authorList>
    </citation>
    <scope>NUCLEOTIDE SEQUENCE [LARGE SCALE GENOMIC DNA]</scope>
    <source>
        <strain evidence="3">CFBP 1232</strain>
    </source>
</reference>
<evidence type="ECO:0000313" key="3">
    <source>
        <dbReference type="Proteomes" id="UP000013111"/>
    </source>
</evidence>
<dbReference type="Proteomes" id="UP000013111">
    <property type="component" value="Unassembled WGS sequence"/>
</dbReference>
<gene>
    <name evidence="2" type="ORF">BN437_0630</name>
</gene>
<dbReference type="AlphaFoldDB" id="A0A831ES91"/>
<dbReference type="EMBL" id="CAPB01000007">
    <property type="protein sequence ID" value="CCO92594.1"/>
    <property type="molecule type" value="Genomic_DNA"/>
</dbReference>
<proteinExistence type="predicted"/>
<evidence type="ECO:0000313" key="2">
    <source>
        <dbReference type="EMBL" id="CCO92594.1"/>
    </source>
</evidence>
<comment type="caution">
    <text evidence="2">The sequence shown here is derived from an EMBL/GenBank/DDBJ whole genome shotgun (WGS) entry which is preliminary data.</text>
</comment>
<name>A0A831ES91_ERWAM</name>
<protein>
    <submittedName>
        <fullName evidence="2">Uncharacterized protein</fullName>
    </submittedName>
</protein>
<sequence length="107" mass="11365">MRLIVKKVFLSVLLMVGFSSSLQAAWPPETGSKVPGNALEYPTKLAAVDTSLEKMLNRGATVISSSIGQNGPVVTLHDKNRYLVCLLRGAGTAADQNVATSKCYALN</sequence>
<accession>A0A831ES91</accession>